<evidence type="ECO:0000313" key="3">
    <source>
        <dbReference type="Proteomes" id="UP000828390"/>
    </source>
</evidence>
<evidence type="ECO:0000256" key="1">
    <source>
        <dbReference type="SAM" id="MobiDB-lite"/>
    </source>
</evidence>
<reference evidence="2" key="2">
    <citation type="submission" date="2020-11" db="EMBL/GenBank/DDBJ databases">
        <authorList>
            <person name="McCartney M.A."/>
            <person name="Auch B."/>
            <person name="Kono T."/>
            <person name="Mallez S."/>
            <person name="Becker A."/>
            <person name="Gohl D.M."/>
            <person name="Silverstein K.A.T."/>
            <person name="Koren S."/>
            <person name="Bechman K.B."/>
            <person name="Herman A."/>
            <person name="Abrahante J.E."/>
            <person name="Garbe J."/>
        </authorList>
    </citation>
    <scope>NUCLEOTIDE SEQUENCE</scope>
    <source>
        <strain evidence="2">Duluth1</strain>
        <tissue evidence="2">Whole animal</tissue>
    </source>
</reference>
<keyword evidence="3" id="KW-1185">Reference proteome</keyword>
<dbReference type="Proteomes" id="UP000828390">
    <property type="component" value="Unassembled WGS sequence"/>
</dbReference>
<name>A0A9D4FPT7_DREPO</name>
<protein>
    <submittedName>
        <fullName evidence="2">Uncharacterized protein</fullName>
    </submittedName>
</protein>
<dbReference type="EMBL" id="JAIWYP010000007">
    <property type="protein sequence ID" value="KAH3801479.1"/>
    <property type="molecule type" value="Genomic_DNA"/>
</dbReference>
<dbReference type="AlphaFoldDB" id="A0A9D4FPT7"/>
<accession>A0A9D4FPT7</accession>
<feature type="region of interest" description="Disordered" evidence="1">
    <location>
        <begin position="108"/>
        <end position="127"/>
    </location>
</feature>
<reference evidence="2" key="1">
    <citation type="journal article" date="2019" name="bioRxiv">
        <title>The Genome of the Zebra Mussel, Dreissena polymorpha: A Resource for Invasive Species Research.</title>
        <authorList>
            <person name="McCartney M.A."/>
            <person name="Auch B."/>
            <person name="Kono T."/>
            <person name="Mallez S."/>
            <person name="Zhang Y."/>
            <person name="Obille A."/>
            <person name="Becker A."/>
            <person name="Abrahante J.E."/>
            <person name="Garbe J."/>
            <person name="Badalamenti J.P."/>
            <person name="Herman A."/>
            <person name="Mangelson H."/>
            <person name="Liachko I."/>
            <person name="Sullivan S."/>
            <person name="Sone E.D."/>
            <person name="Koren S."/>
            <person name="Silverstein K.A.T."/>
            <person name="Beckman K.B."/>
            <person name="Gohl D.M."/>
        </authorList>
    </citation>
    <scope>NUCLEOTIDE SEQUENCE</scope>
    <source>
        <strain evidence="2">Duluth1</strain>
        <tissue evidence="2">Whole animal</tissue>
    </source>
</reference>
<comment type="caution">
    <text evidence="2">The sequence shown here is derived from an EMBL/GenBank/DDBJ whole genome shotgun (WGS) entry which is preliminary data.</text>
</comment>
<sequence>MSDQSASLCPISLKSMSDQPVTLELLTGDDEMEPFLTGLDFLSDGRLYRQYHQTKLNREIRTTSNLNSICCMSPSQMVVSTIDDPRPARMISVDGNQYKCIADRQRSCPTAQSGQSSHDSWSHIQTR</sequence>
<gene>
    <name evidence="2" type="ORF">DPMN_155130</name>
</gene>
<evidence type="ECO:0000313" key="2">
    <source>
        <dbReference type="EMBL" id="KAH3801479.1"/>
    </source>
</evidence>
<organism evidence="2 3">
    <name type="scientific">Dreissena polymorpha</name>
    <name type="common">Zebra mussel</name>
    <name type="synonym">Mytilus polymorpha</name>
    <dbReference type="NCBI Taxonomy" id="45954"/>
    <lineage>
        <taxon>Eukaryota</taxon>
        <taxon>Metazoa</taxon>
        <taxon>Spiralia</taxon>
        <taxon>Lophotrochozoa</taxon>
        <taxon>Mollusca</taxon>
        <taxon>Bivalvia</taxon>
        <taxon>Autobranchia</taxon>
        <taxon>Heteroconchia</taxon>
        <taxon>Euheterodonta</taxon>
        <taxon>Imparidentia</taxon>
        <taxon>Neoheterodontei</taxon>
        <taxon>Myida</taxon>
        <taxon>Dreissenoidea</taxon>
        <taxon>Dreissenidae</taxon>
        <taxon>Dreissena</taxon>
    </lineage>
</organism>
<proteinExistence type="predicted"/>